<dbReference type="PANTHER" id="PTHR19303">
    <property type="entry name" value="TRANSPOSON"/>
    <property type="match status" value="1"/>
</dbReference>
<evidence type="ECO:0000256" key="3">
    <source>
        <dbReference type="SAM" id="MobiDB-lite"/>
    </source>
</evidence>
<dbReference type="Proteomes" id="UP000738349">
    <property type="component" value="Unassembled WGS sequence"/>
</dbReference>
<dbReference type="InterPro" id="IPR006600">
    <property type="entry name" value="HTH_CenpB_DNA-bd_dom"/>
</dbReference>
<feature type="region of interest" description="Disordered" evidence="3">
    <location>
        <begin position="1"/>
        <end position="20"/>
    </location>
</feature>
<dbReference type="SUPFAM" id="SSF46689">
    <property type="entry name" value="Homeodomain-like"/>
    <property type="match status" value="2"/>
</dbReference>
<proteinExistence type="predicted"/>
<protein>
    <recommendedName>
        <fullName evidence="4">HTH CENPB-type domain-containing protein</fullName>
    </recommendedName>
</protein>
<dbReference type="AlphaFoldDB" id="A0A9P9FNS8"/>
<evidence type="ECO:0000256" key="1">
    <source>
        <dbReference type="ARBA" id="ARBA00023125"/>
    </source>
</evidence>
<feature type="compositionally biased region" description="Polar residues" evidence="3">
    <location>
        <begin position="274"/>
        <end position="288"/>
    </location>
</feature>
<name>A0A9P9FNS8_9HYPO</name>
<feature type="compositionally biased region" description="Polar residues" evidence="3">
    <location>
        <begin position="409"/>
        <end position="427"/>
    </location>
</feature>
<gene>
    <name evidence="5" type="ORF">EDB81DRAFT_161463</name>
</gene>
<dbReference type="Pfam" id="PF04218">
    <property type="entry name" value="CENP-B_N"/>
    <property type="match status" value="1"/>
</dbReference>
<dbReference type="PANTHER" id="PTHR19303:SF70">
    <property type="entry name" value="HTH CENPB-TYPE DOMAIN-CONTAINING PROTEIN"/>
    <property type="match status" value="1"/>
</dbReference>
<dbReference type="Pfam" id="PF03221">
    <property type="entry name" value="HTH_Tnp_Tc5"/>
    <property type="match status" value="1"/>
</dbReference>
<dbReference type="SMART" id="SM00674">
    <property type="entry name" value="CENPB"/>
    <property type="match status" value="1"/>
</dbReference>
<dbReference type="InterPro" id="IPR007889">
    <property type="entry name" value="HTH_Psq"/>
</dbReference>
<feature type="compositionally biased region" description="Low complexity" evidence="3">
    <location>
        <begin position="293"/>
        <end position="312"/>
    </location>
</feature>
<feature type="compositionally biased region" description="Pro residues" evidence="3">
    <location>
        <begin position="112"/>
        <end position="128"/>
    </location>
</feature>
<feature type="compositionally biased region" description="Polar residues" evidence="3">
    <location>
        <begin position="468"/>
        <end position="488"/>
    </location>
</feature>
<reference evidence="5" key="1">
    <citation type="journal article" date="2021" name="Nat. Commun.">
        <title>Genetic determinants of endophytism in the Arabidopsis root mycobiome.</title>
        <authorList>
            <person name="Mesny F."/>
            <person name="Miyauchi S."/>
            <person name="Thiergart T."/>
            <person name="Pickel B."/>
            <person name="Atanasova L."/>
            <person name="Karlsson M."/>
            <person name="Huettel B."/>
            <person name="Barry K.W."/>
            <person name="Haridas S."/>
            <person name="Chen C."/>
            <person name="Bauer D."/>
            <person name="Andreopoulos W."/>
            <person name="Pangilinan J."/>
            <person name="LaButti K."/>
            <person name="Riley R."/>
            <person name="Lipzen A."/>
            <person name="Clum A."/>
            <person name="Drula E."/>
            <person name="Henrissat B."/>
            <person name="Kohler A."/>
            <person name="Grigoriev I.V."/>
            <person name="Martin F.M."/>
            <person name="Hacquard S."/>
        </authorList>
    </citation>
    <scope>NUCLEOTIDE SEQUENCE</scope>
    <source>
        <strain evidence="5">MPI-CAGE-AT-0147</strain>
    </source>
</reference>
<dbReference type="Gene3D" id="1.10.10.60">
    <property type="entry name" value="Homeodomain-like"/>
    <property type="match status" value="2"/>
</dbReference>
<evidence type="ECO:0000256" key="2">
    <source>
        <dbReference type="ARBA" id="ARBA00023242"/>
    </source>
</evidence>
<dbReference type="InterPro" id="IPR009057">
    <property type="entry name" value="Homeodomain-like_sf"/>
</dbReference>
<dbReference type="InterPro" id="IPR050863">
    <property type="entry name" value="CenT-Element_Derived"/>
</dbReference>
<accession>A0A9P9FNS8</accession>
<comment type="caution">
    <text evidence="5">The sequence shown here is derived from an EMBL/GenBank/DDBJ whole genome shotgun (WGS) entry which is preliminary data.</text>
</comment>
<organism evidence="5 6">
    <name type="scientific">Dactylonectria macrodidyma</name>
    <dbReference type="NCBI Taxonomy" id="307937"/>
    <lineage>
        <taxon>Eukaryota</taxon>
        <taxon>Fungi</taxon>
        <taxon>Dikarya</taxon>
        <taxon>Ascomycota</taxon>
        <taxon>Pezizomycotina</taxon>
        <taxon>Sordariomycetes</taxon>
        <taxon>Hypocreomycetidae</taxon>
        <taxon>Hypocreales</taxon>
        <taxon>Nectriaceae</taxon>
        <taxon>Dactylonectria</taxon>
    </lineage>
</organism>
<dbReference type="GO" id="GO:0003677">
    <property type="term" value="F:DNA binding"/>
    <property type="evidence" value="ECO:0007669"/>
    <property type="project" value="UniProtKB-KW"/>
</dbReference>
<dbReference type="OrthoDB" id="9909311at2759"/>
<feature type="region of interest" description="Disordered" evidence="3">
    <location>
        <begin position="94"/>
        <end position="138"/>
    </location>
</feature>
<evidence type="ECO:0000313" key="6">
    <source>
        <dbReference type="Proteomes" id="UP000738349"/>
    </source>
</evidence>
<sequence>MHNVNGTTTMGHDTTMAQSNGYGSDNWTSMSPYSQSPYSNSPLTEYNSFGAYLPHGLPSESMSRMPPPPTQPHQMIQPAPPMAHHQLPMLNTTWPSQLTNPTPPGSYSAPPISIPPPMSATPVDPPRLPTQHEKSRKTLTTEQKRAMCQFHEDNPGTRQADIGARFGVERSTVSKVLRQRDQYLKRDQEPDHAALKRAKGKHPDFDRTLSNYVRRQQQRGFDVADEEIMEQARLFAHASGNQESLLGNLTSSWLQKFKQKHGIGAGKLMRRASETNIPDSARMSTLMNKNDKSPNGISPSSPSGQPSPLSGSRSDEEAQAEGLGFDFHYKHPDSQSTTSLTSDLRDTRNSSFSGETMSPTGPFTFSPDPNVGGFPMDHLRGNPPDFQHREKRSNTFPSLNIDYVNQTATTEPVTPRHPSSTAPSSALDSPALDIAAPFAIDRNFNSPPPTLRRSSSNSSITGRSSATPATTSGVASTPLDTSPVSPSQEDARRAAATLLSYIQNSGTFDSSEYLTVVQLTKKLQIHQHQAGRPSIGGLSRIPEGDVELPSLVRAKMESA</sequence>
<evidence type="ECO:0000313" key="5">
    <source>
        <dbReference type="EMBL" id="KAH7170337.1"/>
    </source>
</evidence>
<evidence type="ECO:0000259" key="4">
    <source>
        <dbReference type="PROSITE" id="PS51253"/>
    </source>
</evidence>
<feature type="region of interest" description="Disordered" evidence="3">
    <location>
        <begin position="409"/>
        <end position="428"/>
    </location>
</feature>
<feature type="compositionally biased region" description="Polar residues" evidence="3">
    <location>
        <begin position="349"/>
        <end position="363"/>
    </location>
</feature>
<feature type="domain" description="HTH CENPB-type" evidence="4">
    <location>
        <begin position="193"/>
        <end position="267"/>
    </location>
</feature>
<keyword evidence="2" id="KW-0539">Nucleus</keyword>
<dbReference type="EMBL" id="JAGMUV010000002">
    <property type="protein sequence ID" value="KAH7170337.1"/>
    <property type="molecule type" value="Genomic_DNA"/>
</dbReference>
<feature type="compositionally biased region" description="Low complexity" evidence="3">
    <location>
        <begin position="451"/>
        <end position="467"/>
    </location>
</feature>
<keyword evidence="1" id="KW-0238">DNA-binding</keyword>
<dbReference type="GO" id="GO:0005634">
    <property type="term" value="C:nucleus"/>
    <property type="evidence" value="ECO:0007669"/>
    <property type="project" value="TreeGrafter"/>
</dbReference>
<keyword evidence="6" id="KW-1185">Reference proteome</keyword>
<feature type="region of interest" description="Disordered" evidence="3">
    <location>
        <begin position="440"/>
        <end position="491"/>
    </location>
</feature>
<dbReference type="PROSITE" id="PS51253">
    <property type="entry name" value="HTH_CENPB"/>
    <property type="match status" value="1"/>
</dbReference>
<feature type="region of interest" description="Disordered" evidence="3">
    <location>
        <begin position="263"/>
        <end position="402"/>
    </location>
</feature>